<comment type="similarity">
    <text evidence="2">Belongs to the autoinducer-2 exporter (AI-2E) (TC 2.A.86) family.</text>
</comment>
<dbReference type="Pfam" id="PF01594">
    <property type="entry name" value="AI-2E_transport"/>
    <property type="match status" value="1"/>
</dbReference>
<evidence type="ECO:0000313" key="10">
    <source>
        <dbReference type="Proteomes" id="UP000622405"/>
    </source>
</evidence>
<feature type="transmembrane region" description="Helical" evidence="8">
    <location>
        <begin position="366"/>
        <end position="384"/>
    </location>
</feature>
<accession>A0ABR6YYI9</accession>
<protein>
    <submittedName>
        <fullName evidence="9">AI-2E family transporter</fullName>
    </submittedName>
</protein>
<evidence type="ECO:0000256" key="8">
    <source>
        <dbReference type="SAM" id="Phobius"/>
    </source>
</evidence>
<feature type="transmembrane region" description="Helical" evidence="8">
    <location>
        <begin position="264"/>
        <end position="290"/>
    </location>
</feature>
<feature type="transmembrane region" description="Helical" evidence="8">
    <location>
        <begin position="105"/>
        <end position="127"/>
    </location>
</feature>
<evidence type="ECO:0000256" key="3">
    <source>
        <dbReference type="ARBA" id="ARBA00022448"/>
    </source>
</evidence>
<comment type="subcellular location">
    <subcellularLocation>
        <location evidence="1">Cell membrane</location>
        <topology evidence="1">Multi-pass membrane protein</topology>
    </subcellularLocation>
</comment>
<evidence type="ECO:0000256" key="2">
    <source>
        <dbReference type="ARBA" id="ARBA00009773"/>
    </source>
</evidence>
<keyword evidence="10" id="KW-1185">Reference proteome</keyword>
<feature type="transmembrane region" description="Helical" evidence="8">
    <location>
        <begin position="21"/>
        <end position="43"/>
    </location>
</feature>
<keyword evidence="5 8" id="KW-0812">Transmembrane</keyword>
<comment type="caution">
    <text evidence="9">The sequence shown here is derived from an EMBL/GenBank/DDBJ whole genome shotgun (WGS) entry which is preliminary data.</text>
</comment>
<dbReference type="PANTHER" id="PTHR21716:SF53">
    <property type="entry name" value="PERMEASE PERM-RELATED"/>
    <property type="match status" value="1"/>
</dbReference>
<feature type="transmembrane region" description="Helical" evidence="8">
    <location>
        <begin position="198"/>
        <end position="217"/>
    </location>
</feature>
<dbReference type="PANTHER" id="PTHR21716">
    <property type="entry name" value="TRANSMEMBRANE PROTEIN"/>
    <property type="match status" value="1"/>
</dbReference>
<keyword evidence="6 8" id="KW-1133">Transmembrane helix</keyword>
<dbReference type="RefSeq" id="WP_186894496.1">
    <property type="nucleotide sequence ID" value="NZ_WJBE01000009.1"/>
</dbReference>
<keyword evidence="7 8" id="KW-0472">Membrane</keyword>
<organism evidence="9 10">
    <name type="scientific">Acetobacterium malicum</name>
    <dbReference type="NCBI Taxonomy" id="52692"/>
    <lineage>
        <taxon>Bacteria</taxon>
        <taxon>Bacillati</taxon>
        <taxon>Bacillota</taxon>
        <taxon>Clostridia</taxon>
        <taxon>Eubacteriales</taxon>
        <taxon>Eubacteriaceae</taxon>
        <taxon>Acetobacterium</taxon>
    </lineage>
</organism>
<evidence type="ECO:0000256" key="4">
    <source>
        <dbReference type="ARBA" id="ARBA00022475"/>
    </source>
</evidence>
<evidence type="ECO:0000256" key="7">
    <source>
        <dbReference type="ARBA" id="ARBA00023136"/>
    </source>
</evidence>
<keyword evidence="3" id="KW-0813">Transport</keyword>
<keyword evidence="4" id="KW-1003">Cell membrane</keyword>
<evidence type="ECO:0000256" key="5">
    <source>
        <dbReference type="ARBA" id="ARBA00022692"/>
    </source>
</evidence>
<dbReference type="EMBL" id="WJBE01000009">
    <property type="protein sequence ID" value="MBC3900223.1"/>
    <property type="molecule type" value="Genomic_DNA"/>
</dbReference>
<evidence type="ECO:0000256" key="6">
    <source>
        <dbReference type="ARBA" id="ARBA00022989"/>
    </source>
</evidence>
<evidence type="ECO:0000256" key="1">
    <source>
        <dbReference type="ARBA" id="ARBA00004651"/>
    </source>
</evidence>
<feature type="transmembrane region" description="Helical" evidence="8">
    <location>
        <begin position="342"/>
        <end position="360"/>
    </location>
</feature>
<dbReference type="InterPro" id="IPR002549">
    <property type="entry name" value="AI-2E-like"/>
</dbReference>
<feature type="transmembrane region" description="Helical" evidence="8">
    <location>
        <begin position="310"/>
        <end position="330"/>
    </location>
</feature>
<dbReference type="Proteomes" id="UP000622405">
    <property type="component" value="Unassembled WGS sequence"/>
</dbReference>
<sequence length="403" mass="44838">MENNNDGKNRNQDMSDKNFKNFFFLITFGICLLVALLNLKYLVGYLGLFVNIITPVLIGLGVAFILNIPMSFIETHFLGFMNRFKNKARRFKSKKNRDINKGKRMIAITLTFIFVIGILAGLITFVIPQVSESIDTLMIKLPGYVDSFNSLVDDVLAFFNLPETLWSDITIEWDTLMEQFGSLLLSSVPEIFNATKNITVGFFNVIMGIVISIYLLADKENLLALKDKLIYAYVRKDRADFIQDVSTTANHVFHGFIAGQITEAFILGFLCTVGLAILQIPYALLIGVLVGMTSVIPVFGAFLGAVPSGFILLVVNPIYCLIFVVYIIALQQFESNVIYPRVVGGSIGLSGLWVLVGMIIGGSLFGFMGIILGIPSFAVFYAVFRKITNERIEKMTAEQEELA</sequence>
<reference evidence="9 10" key="1">
    <citation type="journal article" date="2020" name="mSystems">
        <title>Defining Genomic and Predicted Metabolic Features of the Acetobacterium Genus.</title>
        <authorList>
            <person name="Ross D.E."/>
            <person name="Marshall C.W."/>
            <person name="Gulliver D."/>
            <person name="May H.D."/>
            <person name="Norman R.S."/>
        </authorList>
    </citation>
    <scope>NUCLEOTIDE SEQUENCE [LARGE SCALE GENOMIC DNA]</scope>
    <source>
        <strain evidence="9 10">DSM 4132</strain>
    </source>
</reference>
<proteinExistence type="inferred from homology"/>
<feature type="transmembrane region" description="Helical" evidence="8">
    <location>
        <begin position="55"/>
        <end position="84"/>
    </location>
</feature>
<gene>
    <name evidence="9" type="ORF">GH811_11400</name>
</gene>
<name>A0ABR6YYI9_9FIRM</name>
<evidence type="ECO:0000313" key="9">
    <source>
        <dbReference type="EMBL" id="MBC3900223.1"/>
    </source>
</evidence>